<dbReference type="Gene3D" id="3.40.1350.10">
    <property type="match status" value="1"/>
</dbReference>
<dbReference type="InterPro" id="IPR011856">
    <property type="entry name" value="tRNA_endonuc-like_dom_sf"/>
</dbReference>
<proteinExistence type="predicted"/>
<organism evidence="1">
    <name type="scientific">human gut metagenome</name>
    <dbReference type="NCBI Taxonomy" id="408170"/>
    <lineage>
        <taxon>unclassified sequences</taxon>
        <taxon>metagenomes</taxon>
        <taxon>organismal metagenomes</taxon>
    </lineage>
</organism>
<dbReference type="SUPFAM" id="SSF52980">
    <property type="entry name" value="Restriction endonuclease-like"/>
    <property type="match status" value="1"/>
</dbReference>
<sequence length="44" mass="5038">RKVRNELDVLAVKDSVFICISCKDSEKYDEDALNVKLIVVNILE</sequence>
<feature type="non-terminal residue" evidence="1">
    <location>
        <position position="1"/>
    </location>
</feature>
<gene>
    <name evidence="1" type="ORF">Q604_UNBC16505G0001</name>
</gene>
<reference evidence="1" key="1">
    <citation type="submission" date="2013-12" db="EMBL/GenBank/DDBJ databases">
        <title>A Varibaculum cambriense genome reconstructed from a premature infant gut community with otherwise low bacterial novelty that shifts toward anaerobic metabolism during the third week of life.</title>
        <authorList>
            <person name="Brown C.T."/>
            <person name="Sharon I."/>
            <person name="Thomas B.C."/>
            <person name="Castelle C.J."/>
            <person name="Morowitz M.J."/>
            <person name="Banfield J.F."/>
        </authorList>
    </citation>
    <scope>NUCLEOTIDE SEQUENCE</scope>
</reference>
<protein>
    <submittedName>
        <fullName evidence="1">Uncharacterized protein</fullName>
    </submittedName>
</protein>
<evidence type="ECO:0000313" key="1">
    <source>
        <dbReference type="EMBL" id="ETJ28948.1"/>
    </source>
</evidence>
<comment type="caution">
    <text evidence="1">The sequence shown here is derived from an EMBL/GenBank/DDBJ whole genome shotgun (WGS) entry which is preliminary data.</text>
</comment>
<accession>W1XF49</accession>
<name>W1XF49_9ZZZZ</name>
<dbReference type="GO" id="GO:0003676">
    <property type="term" value="F:nucleic acid binding"/>
    <property type="evidence" value="ECO:0007669"/>
    <property type="project" value="InterPro"/>
</dbReference>
<dbReference type="EMBL" id="AZMM01016505">
    <property type="protein sequence ID" value="ETJ28948.1"/>
    <property type="molecule type" value="Genomic_DNA"/>
</dbReference>
<dbReference type="InterPro" id="IPR011335">
    <property type="entry name" value="Restrct_endonuc-II-like"/>
</dbReference>
<dbReference type="AlphaFoldDB" id="W1XF49"/>